<reference evidence="5 6" key="1">
    <citation type="submission" date="2019-07" db="EMBL/GenBank/DDBJ databases">
        <title>Novel species of Flavobacterium.</title>
        <authorList>
            <person name="Liu Q."/>
            <person name="Xin Y.-H."/>
        </authorList>
    </citation>
    <scope>NUCLEOTIDE SEQUENCE [LARGE SCALE GENOMIC DNA]</scope>
    <source>
        <strain evidence="3 5">GSP39</strain>
        <strain evidence="4 6">GSR22</strain>
    </source>
</reference>
<gene>
    <name evidence="4" type="ORF">FNW11_17130</name>
    <name evidence="3" type="ORF">FNW12_17595</name>
</gene>
<feature type="transmembrane region" description="Helical" evidence="1">
    <location>
        <begin position="195"/>
        <end position="220"/>
    </location>
</feature>
<keyword evidence="5" id="KW-1185">Reference proteome</keyword>
<keyword evidence="4" id="KW-0482">Metalloprotease</keyword>
<keyword evidence="1" id="KW-1133">Transmembrane helix</keyword>
<proteinExistence type="predicted"/>
<evidence type="ECO:0000259" key="2">
    <source>
        <dbReference type="Pfam" id="PF02517"/>
    </source>
</evidence>
<feature type="transmembrane region" description="Helical" evidence="1">
    <location>
        <begin position="79"/>
        <end position="97"/>
    </location>
</feature>
<dbReference type="Proteomes" id="UP000318528">
    <property type="component" value="Unassembled WGS sequence"/>
</dbReference>
<evidence type="ECO:0000313" key="3">
    <source>
        <dbReference type="EMBL" id="TRX00379.1"/>
    </source>
</evidence>
<evidence type="ECO:0000313" key="4">
    <source>
        <dbReference type="EMBL" id="TRX04788.1"/>
    </source>
</evidence>
<name>A0A553B953_9FLAO</name>
<feature type="domain" description="CAAX prenyl protease 2/Lysostaphin resistance protein A-like" evidence="2">
    <location>
        <begin position="112"/>
        <end position="208"/>
    </location>
</feature>
<dbReference type="EMBL" id="VJZL01000066">
    <property type="protein sequence ID" value="TRX04788.1"/>
    <property type="molecule type" value="Genomic_DNA"/>
</dbReference>
<dbReference type="OrthoDB" id="1343158at2"/>
<dbReference type="GO" id="GO:0004175">
    <property type="term" value="F:endopeptidase activity"/>
    <property type="evidence" value="ECO:0007669"/>
    <property type="project" value="UniProtKB-ARBA"/>
</dbReference>
<dbReference type="GO" id="GO:0006508">
    <property type="term" value="P:proteolysis"/>
    <property type="evidence" value="ECO:0007669"/>
    <property type="project" value="UniProtKB-KW"/>
</dbReference>
<comment type="caution">
    <text evidence="4">The sequence shown here is derived from an EMBL/GenBank/DDBJ whole genome shotgun (WGS) entry which is preliminary data.</text>
</comment>
<sequence length="221" mass="24967">MEHLEQTKPISRRTKKAVLDAVVCSVEIMAFAYLITYPFPLKAVAFIPLVMVAFIISRDIDSPSVTFRLLFRDLFSLKMLVQIVIGLELGIIAAIYYRGNLGMPLLPSMIRPFVFVAASVAIIEELFFRGFIQGQINKINSDFAVVFAALAHASYKACLFLSPAAIQQQHLVAFFIWSFAAYIVLGFLKHYSKSMIPVIVTHVIFDIVVYAEVLQAPWWVW</sequence>
<dbReference type="Proteomes" id="UP000318669">
    <property type="component" value="Unassembled WGS sequence"/>
</dbReference>
<dbReference type="Pfam" id="PF02517">
    <property type="entry name" value="Rce1-like"/>
    <property type="match status" value="1"/>
</dbReference>
<dbReference type="EMBL" id="VJZN01000065">
    <property type="protein sequence ID" value="TRX00379.1"/>
    <property type="molecule type" value="Genomic_DNA"/>
</dbReference>
<keyword evidence="4" id="KW-0378">Hydrolase</keyword>
<feature type="transmembrane region" description="Helical" evidence="1">
    <location>
        <begin position="41"/>
        <end position="58"/>
    </location>
</feature>
<dbReference type="InterPro" id="IPR003675">
    <property type="entry name" value="Rce1/LyrA-like_dom"/>
</dbReference>
<dbReference type="RefSeq" id="WP_143388994.1">
    <property type="nucleotide sequence ID" value="NZ_VJZL01000066.1"/>
</dbReference>
<organism evidence="4 6">
    <name type="scientific">Flavobacterium gawalongense</name>
    <dbReference type="NCBI Taxonomy" id="2594432"/>
    <lineage>
        <taxon>Bacteria</taxon>
        <taxon>Pseudomonadati</taxon>
        <taxon>Bacteroidota</taxon>
        <taxon>Flavobacteriia</taxon>
        <taxon>Flavobacteriales</taxon>
        <taxon>Flavobacteriaceae</taxon>
        <taxon>Flavobacterium</taxon>
    </lineage>
</organism>
<evidence type="ECO:0000256" key="1">
    <source>
        <dbReference type="SAM" id="Phobius"/>
    </source>
</evidence>
<accession>A0A553B953</accession>
<evidence type="ECO:0000313" key="5">
    <source>
        <dbReference type="Proteomes" id="UP000318528"/>
    </source>
</evidence>
<dbReference type="AlphaFoldDB" id="A0A553B953"/>
<keyword evidence="1" id="KW-0472">Membrane</keyword>
<dbReference type="GO" id="GO:0080120">
    <property type="term" value="P:CAAX-box protein maturation"/>
    <property type="evidence" value="ECO:0007669"/>
    <property type="project" value="UniProtKB-ARBA"/>
</dbReference>
<keyword evidence="4" id="KW-0645">Protease</keyword>
<feature type="transmembrane region" description="Helical" evidence="1">
    <location>
        <begin position="171"/>
        <end position="188"/>
    </location>
</feature>
<feature type="transmembrane region" description="Helical" evidence="1">
    <location>
        <begin position="109"/>
        <end position="131"/>
    </location>
</feature>
<evidence type="ECO:0000313" key="6">
    <source>
        <dbReference type="Proteomes" id="UP000318669"/>
    </source>
</evidence>
<keyword evidence="1" id="KW-0812">Transmembrane</keyword>
<dbReference type="GO" id="GO:0008237">
    <property type="term" value="F:metallopeptidase activity"/>
    <property type="evidence" value="ECO:0007669"/>
    <property type="project" value="UniProtKB-KW"/>
</dbReference>
<protein>
    <submittedName>
        <fullName evidence="4">CPBP family intramembrane metalloprotease</fullName>
    </submittedName>
</protein>
<feature type="transmembrane region" description="Helical" evidence="1">
    <location>
        <begin position="143"/>
        <end position="165"/>
    </location>
</feature>